<dbReference type="AlphaFoldDB" id="A0A4U0WXE2"/>
<dbReference type="OrthoDB" id="5338512at2759"/>
<keyword evidence="2" id="KW-0812">Transmembrane</keyword>
<comment type="caution">
    <text evidence="3">The sequence shown here is derived from an EMBL/GenBank/DDBJ whole genome shotgun (WGS) entry which is preliminary data.</text>
</comment>
<evidence type="ECO:0000313" key="4">
    <source>
        <dbReference type="Proteomes" id="UP000308768"/>
    </source>
</evidence>
<protein>
    <submittedName>
        <fullName evidence="3">Uncharacterized protein</fullName>
    </submittedName>
</protein>
<reference evidence="3 4" key="1">
    <citation type="submission" date="2017-03" db="EMBL/GenBank/DDBJ databases">
        <title>Genomes of endolithic fungi from Antarctica.</title>
        <authorList>
            <person name="Coleine C."/>
            <person name="Masonjones S."/>
            <person name="Stajich J.E."/>
        </authorList>
    </citation>
    <scope>NUCLEOTIDE SEQUENCE [LARGE SCALE GENOMIC DNA]</scope>
    <source>
        <strain evidence="3 4">CCFEE 5187</strain>
    </source>
</reference>
<feature type="compositionally biased region" description="Low complexity" evidence="1">
    <location>
        <begin position="270"/>
        <end position="287"/>
    </location>
</feature>
<dbReference type="Proteomes" id="UP000308768">
    <property type="component" value="Unassembled WGS sequence"/>
</dbReference>
<feature type="region of interest" description="Disordered" evidence="1">
    <location>
        <begin position="1"/>
        <end position="43"/>
    </location>
</feature>
<evidence type="ECO:0000313" key="3">
    <source>
        <dbReference type="EMBL" id="TKA68440.1"/>
    </source>
</evidence>
<gene>
    <name evidence="3" type="ORF">B0A49_08549</name>
</gene>
<proteinExistence type="predicted"/>
<feature type="compositionally biased region" description="Low complexity" evidence="1">
    <location>
        <begin position="84"/>
        <end position="95"/>
    </location>
</feature>
<feature type="region of interest" description="Disordered" evidence="1">
    <location>
        <begin position="83"/>
        <end position="137"/>
    </location>
</feature>
<evidence type="ECO:0000256" key="1">
    <source>
        <dbReference type="SAM" id="MobiDB-lite"/>
    </source>
</evidence>
<feature type="transmembrane region" description="Helical" evidence="2">
    <location>
        <begin position="53"/>
        <end position="78"/>
    </location>
</feature>
<sequence length="376" mass="39961">MKQQSSPSSSLTSAAPTQLTSAATPATRTAASSTTSPSAINSSPLSTFSGRSFAAGFVPGILVGLLLAVLIVFILLLLRRRNKSTGSGASSPNSSWLQRKGHSRHSSDTLGPVGPMVQHSRNVSDPSPHPQYGNRTDFLRSLPRGLEAEETYSVSITSPTFAKIKGNREPRTPPNQTAGGGGRVRSLFARSPLTAPRRGTISPIRQMRQKHAKRNSGRPEQVERSESSETIDVLMPASTQASESHDSQGDTSQYGQATFDEPYTHGALGQQPQNQRYYQQQQQQQPQSTPTPIAPRNGPNRAHPTYLSYGPDLALAPPNAPWIPSPPPAGSPGRAGGKRDTTFSSMMEKAGLRRSDFSPFGSGSPGAKGKGKGGQT</sequence>
<dbReference type="EMBL" id="NAJN01000818">
    <property type="protein sequence ID" value="TKA68440.1"/>
    <property type="molecule type" value="Genomic_DNA"/>
</dbReference>
<keyword evidence="2" id="KW-0472">Membrane</keyword>
<keyword evidence="4" id="KW-1185">Reference proteome</keyword>
<feature type="region of interest" description="Disordered" evidence="1">
    <location>
        <begin position="160"/>
        <end position="376"/>
    </location>
</feature>
<organism evidence="3 4">
    <name type="scientific">Cryomyces minteri</name>
    <dbReference type="NCBI Taxonomy" id="331657"/>
    <lineage>
        <taxon>Eukaryota</taxon>
        <taxon>Fungi</taxon>
        <taxon>Dikarya</taxon>
        <taxon>Ascomycota</taxon>
        <taxon>Pezizomycotina</taxon>
        <taxon>Dothideomycetes</taxon>
        <taxon>Dothideomycetes incertae sedis</taxon>
        <taxon>Cryomyces</taxon>
    </lineage>
</organism>
<feature type="compositionally biased region" description="Pro residues" evidence="1">
    <location>
        <begin position="318"/>
        <end position="330"/>
    </location>
</feature>
<feature type="compositionally biased region" description="Gly residues" evidence="1">
    <location>
        <begin position="363"/>
        <end position="376"/>
    </location>
</feature>
<feature type="compositionally biased region" description="Basic residues" evidence="1">
    <location>
        <begin position="207"/>
        <end position="216"/>
    </location>
</feature>
<keyword evidence="2" id="KW-1133">Transmembrane helix</keyword>
<name>A0A4U0WXE2_9PEZI</name>
<accession>A0A4U0WXE2</accession>
<evidence type="ECO:0000256" key="2">
    <source>
        <dbReference type="SAM" id="Phobius"/>
    </source>
</evidence>